<accession>A0ABV5FCY2</accession>
<feature type="transmembrane region" description="Helical" evidence="1">
    <location>
        <begin position="86"/>
        <end position="102"/>
    </location>
</feature>
<evidence type="ECO:0000313" key="3">
    <source>
        <dbReference type="EMBL" id="MFB9057296.1"/>
    </source>
</evidence>
<dbReference type="PANTHER" id="PTHR30007">
    <property type="entry name" value="PHP DOMAIN PROTEIN"/>
    <property type="match status" value="1"/>
</dbReference>
<proteinExistence type="predicted"/>
<reference evidence="3 4" key="1">
    <citation type="submission" date="2024-09" db="EMBL/GenBank/DDBJ databases">
        <authorList>
            <person name="Sun Q."/>
            <person name="Mori K."/>
        </authorList>
    </citation>
    <scope>NUCLEOTIDE SEQUENCE [LARGE SCALE GENOMIC DNA]</scope>
    <source>
        <strain evidence="3 4">CECT 8622</strain>
    </source>
</reference>
<evidence type="ECO:0000259" key="2">
    <source>
        <dbReference type="Pfam" id="PF13586"/>
    </source>
</evidence>
<organism evidence="3 4">
    <name type="scientific">Mariniflexile ostreae</name>
    <dbReference type="NCBI Taxonomy" id="1520892"/>
    <lineage>
        <taxon>Bacteria</taxon>
        <taxon>Pseudomonadati</taxon>
        <taxon>Bacteroidota</taxon>
        <taxon>Flavobacteriia</taxon>
        <taxon>Flavobacteriales</taxon>
        <taxon>Flavobacteriaceae</taxon>
        <taxon>Mariniflexile</taxon>
    </lineage>
</organism>
<evidence type="ECO:0000256" key="1">
    <source>
        <dbReference type="SAM" id="Phobius"/>
    </source>
</evidence>
<dbReference type="RefSeq" id="WP_379861520.1">
    <property type="nucleotide sequence ID" value="NZ_JBHMFC010000074.1"/>
</dbReference>
<evidence type="ECO:0000313" key="4">
    <source>
        <dbReference type="Proteomes" id="UP001589585"/>
    </source>
</evidence>
<feature type="non-terminal residue" evidence="3">
    <location>
        <position position="1"/>
    </location>
</feature>
<sequence>ATLEKANIKVEGLFLNADAGFDSKDFRNSCEKKGTHANVCFNKRNGNTDRDEYFDQELYKERYAIERTNAWMDSYRSLLNRFDTTIASWLGFNYLSFMAIFLKKMKSKKFK</sequence>
<protein>
    <submittedName>
        <fullName evidence="3">Transposase</fullName>
    </submittedName>
</protein>
<dbReference type="InterPro" id="IPR025668">
    <property type="entry name" value="Tnp_DDE_dom"/>
</dbReference>
<keyword evidence="1" id="KW-1133">Transmembrane helix</keyword>
<feature type="domain" description="Transposase DDE" evidence="2">
    <location>
        <begin position="16"/>
        <end position="103"/>
    </location>
</feature>
<dbReference type="EMBL" id="JBHMFC010000074">
    <property type="protein sequence ID" value="MFB9057296.1"/>
    <property type="molecule type" value="Genomic_DNA"/>
</dbReference>
<keyword evidence="4" id="KW-1185">Reference proteome</keyword>
<name>A0ABV5FCY2_9FLAO</name>
<comment type="caution">
    <text evidence="3">The sequence shown here is derived from an EMBL/GenBank/DDBJ whole genome shotgun (WGS) entry which is preliminary data.</text>
</comment>
<keyword evidence="1" id="KW-0472">Membrane</keyword>
<keyword evidence="1" id="KW-0812">Transmembrane</keyword>
<dbReference type="Proteomes" id="UP001589585">
    <property type="component" value="Unassembled WGS sequence"/>
</dbReference>
<gene>
    <name evidence="3" type="ORF">ACFFU9_11160</name>
</gene>
<dbReference type="Pfam" id="PF13586">
    <property type="entry name" value="DDE_Tnp_1_2"/>
    <property type="match status" value="1"/>
</dbReference>